<dbReference type="InterPro" id="IPR050083">
    <property type="entry name" value="HtpX_protease"/>
</dbReference>
<dbReference type="EMBL" id="DUGH01000098">
    <property type="protein sequence ID" value="HIH16532.1"/>
    <property type="molecule type" value="Genomic_DNA"/>
</dbReference>
<evidence type="ECO:0000256" key="11">
    <source>
        <dbReference type="RuleBase" id="RU003983"/>
    </source>
</evidence>
<sequence length="176" mass="19306">MIVVTTGLLQKLNRTELEGVIAHEMSHIKNFDIRFMMYVAVMVGVIALLSDWILRSAFHRKSDRGGGRGTLLLLVIGIAFAVLDPLFATLIKLAISRQREFLADASGSLLTRYPEGLASALEKISGDKEPLEAANRATAHLYIVNPFKDVGGLAAGLLSTHPAIEERVKRLRSRLT</sequence>
<gene>
    <name evidence="14" type="ORF">HA252_03960</name>
</gene>
<dbReference type="InterPro" id="IPR001915">
    <property type="entry name" value="Peptidase_M48"/>
</dbReference>
<dbReference type="PANTHER" id="PTHR43221">
    <property type="entry name" value="PROTEASE HTPX"/>
    <property type="match status" value="1"/>
</dbReference>
<feature type="transmembrane region" description="Helical" evidence="12">
    <location>
        <begin position="35"/>
        <end position="58"/>
    </location>
</feature>
<evidence type="ECO:0000256" key="1">
    <source>
        <dbReference type="ARBA" id="ARBA00004651"/>
    </source>
</evidence>
<keyword evidence="4 12" id="KW-0812">Transmembrane</keyword>
<dbReference type="GO" id="GO:0004222">
    <property type="term" value="F:metalloendopeptidase activity"/>
    <property type="evidence" value="ECO:0007669"/>
    <property type="project" value="InterPro"/>
</dbReference>
<evidence type="ECO:0000313" key="14">
    <source>
        <dbReference type="EMBL" id="HIH16532.1"/>
    </source>
</evidence>
<feature type="transmembrane region" description="Helical" evidence="12">
    <location>
        <begin position="70"/>
        <end position="91"/>
    </location>
</feature>
<comment type="caution">
    <text evidence="14">The sequence shown here is derived from an EMBL/GenBank/DDBJ whole genome shotgun (WGS) entry which is preliminary data.</text>
</comment>
<reference evidence="15" key="1">
    <citation type="journal article" date="2020" name="bioRxiv">
        <title>A rank-normalized archaeal taxonomy based on genome phylogeny resolves widespread incomplete and uneven classifications.</title>
        <authorList>
            <person name="Rinke C."/>
            <person name="Chuvochina M."/>
            <person name="Mussig A.J."/>
            <person name="Chaumeil P.-A."/>
            <person name="Waite D.W."/>
            <person name="Whitman W.B."/>
            <person name="Parks D.H."/>
            <person name="Hugenholtz P."/>
        </authorList>
    </citation>
    <scope>NUCLEOTIDE SEQUENCE [LARGE SCALE GENOMIC DNA]</scope>
</reference>
<comment type="cofactor">
    <cofactor evidence="11">
        <name>Zn(2+)</name>
        <dbReference type="ChEBI" id="CHEBI:29105"/>
    </cofactor>
    <text evidence="11">Binds 1 zinc ion per subunit.</text>
</comment>
<organism evidence="14 15">
    <name type="scientific">Candidatus Iainarchaeum sp</name>
    <dbReference type="NCBI Taxonomy" id="3101447"/>
    <lineage>
        <taxon>Archaea</taxon>
        <taxon>Candidatus Iainarchaeota</taxon>
        <taxon>Candidatus Iainarchaeia</taxon>
        <taxon>Candidatus Iainarchaeales</taxon>
        <taxon>Candidatus Iainarchaeaceae</taxon>
        <taxon>Candidatus Iainarchaeum</taxon>
    </lineage>
</organism>
<dbReference type="Pfam" id="PF01435">
    <property type="entry name" value="Peptidase_M48"/>
    <property type="match status" value="1"/>
</dbReference>
<comment type="subcellular location">
    <subcellularLocation>
        <location evidence="1">Cell membrane</location>
        <topology evidence="1">Multi-pass membrane protein</topology>
    </subcellularLocation>
</comment>
<evidence type="ECO:0000256" key="2">
    <source>
        <dbReference type="ARBA" id="ARBA00022475"/>
    </source>
</evidence>
<comment type="similarity">
    <text evidence="11">Belongs to the peptidase M48 family.</text>
</comment>
<dbReference type="PANTHER" id="PTHR43221:SF1">
    <property type="entry name" value="PROTEASE HTPX"/>
    <property type="match status" value="1"/>
</dbReference>
<dbReference type="Gene3D" id="3.30.2010.10">
    <property type="entry name" value="Metalloproteases ('zincins'), catalytic domain"/>
    <property type="match status" value="1"/>
</dbReference>
<accession>A0A7J4JFJ4</accession>
<dbReference type="GO" id="GO:0006508">
    <property type="term" value="P:proteolysis"/>
    <property type="evidence" value="ECO:0007669"/>
    <property type="project" value="UniProtKB-KW"/>
</dbReference>
<evidence type="ECO:0000256" key="12">
    <source>
        <dbReference type="SAM" id="Phobius"/>
    </source>
</evidence>
<evidence type="ECO:0000259" key="13">
    <source>
        <dbReference type="Pfam" id="PF01435"/>
    </source>
</evidence>
<protein>
    <submittedName>
        <fullName evidence="14">M48 family metalloprotease</fullName>
    </submittedName>
</protein>
<evidence type="ECO:0000256" key="4">
    <source>
        <dbReference type="ARBA" id="ARBA00022692"/>
    </source>
</evidence>
<dbReference type="GO" id="GO:0046872">
    <property type="term" value="F:metal ion binding"/>
    <property type="evidence" value="ECO:0007669"/>
    <property type="project" value="UniProtKB-KW"/>
</dbReference>
<evidence type="ECO:0000256" key="9">
    <source>
        <dbReference type="ARBA" id="ARBA00023049"/>
    </source>
</evidence>
<feature type="domain" description="Peptidase M48" evidence="13">
    <location>
        <begin position="2"/>
        <end position="174"/>
    </location>
</feature>
<evidence type="ECO:0000256" key="7">
    <source>
        <dbReference type="ARBA" id="ARBA00022833"/>
    </source>
</evidence>
<keyword evidence="3 11" id="KW-0645">Protease</keyword>
<evidence type="ECO:0000256" key="6">
    <source>
        <dbReference type="ARBA" id="ARBA00022801"/>
    </source>
</evidence>
<evidence type="ECO:0000256" key="3">
    <source>
        <dbReference type="ARBA" id="ARBA00022670"/>
    </source>
</evidence>
<keyword evidence="7 11" id="KW-0862">Zinc</keyword>
<dbReference type="AlphaFoldDB" id="A0A7J4JFJ4"/>
<keyword evidence="10 12" id="KW-0472">Membrane</keyword>
<evidence type="ECO:0000256" key="8">
    <source>
        <dbReference type="ARBA" id="ARBA00022989"/>
    </source>
</evidence>
<name>A0A7J4JFJ4_9ARCH</name>
<keyword evidence="9 11" id="KW-0482">Metalloprotease</keyword>
<dbReference type="GO" id="GO:0005886">
    <property type="term" value="C:plasma membrane"/>
    <property type="evidence" value="ECO:0007669"/>
    <property type="project" value="UniProtKB-SubCell"/>
</dbReference>
<evidence type="ECO:0000256" key="10">
    <source>
        <dbReference type="ARBA" id="ARBA00023136"/>
    </source>
</evidence>
<evidence type="ECO:0000256" key="5">
    <source>
        <dbReference type="ARBA" id="ARBA00022723"/>
    </source>
</evidence>
<dbReference type="Proteomes" id="UP000564964">
    <property type="component" value="Unassembled WGS sequence"/>
</dbReference>
<proteinExistence type="inferred from homology"/>
<keyword evidence="5" id="KW-0479">Metal-binding</keyword>
<keyword evidence="2" id="KW-1003">Cell membrane</keyword>
<keyword evidence="8 12" id="KW-1133">Transmembrane helix</keyword>
<keyword evidence="6 11" id="KW-0378">Hydrolase</keyword>
<evidence type="ECO:0000313" key="15">
    <source>
        <dbReference type="Proteomes" id="UP000564964"/>
    </source>
</evidence>